<accession>A0A1I0TD29</accession>
<dbReference type="AlphaFoldDB" id="A0A1I0TD29"/>
<gene>
    <name evidence="2" type="ORF">SAMN04488511_108186</name>
</gene>
<name>A0A1I0TD29_9SPHI</name>
<reference evidence="3" key="1">
    <citation type="submission" date="2016-10" db="EMBL/GenBank/DDBJ databases">
        <authorList>
            <person name="Varghese N."/>
            <person name="Submissions S."/>
        </authorList>
    </citation>
    <scope>NUCLEOTIDE SEQUENCE [LARGE SCALE GENOMIC DNA]</scope>
    <source>
        <strain evidence="3">DSM 18130</strain>
    </source>
</reference>
<feature type="chain" id="PRO_5011778333" evidence="1">
    <location>
        <begin position="21"/>
        <end position="311"/>
    </location>
</feature>
<sequence>MNKIILVFILHFFIVFSVTAQQSQKKANPYDGTLLTQVTEVKSEQGNERDTTKILYLQNSSKDSLFVYKIAEGVISEATAYILIGNSKGLYLIAKPIFGDAETLNKLQIEFSDTEHVVLINQQDKYLLYPKFYASAKQEINTKHSVIGLFDLLEDYLEDYSILDIYPVLLSENKARWSKIIQHAKIITQRNQSDLKDTWDSKYQYNSQGKLLSVKATSAEETHFSKKMSYINSSTIKMDIYRNIEDRQILSRKVIYNPLKNNQLDITDQVEETGQNKETILITKIHKKNIGKVKSLYLSQLEIKKLIKQLK</sequence>
<evidence type="ECO:0000313" key="2">
    <source>
        <dbReference type="EMBL" id="SFA49702.1"/>
    </source>
</evidence>
<proteinExistence type="predicted"/>
<dbReference type="STRING" id="332999.SAMN04488511_108186"/>
<keyword evidence="3" id="KW-1185">Reference proteome</keyword>
<dbReference type="Proteomes" id="UP000198836">
    <property type="component" value="Unassembled WGS sequence"/>
</dbReference>
<evidence type="ECO:0000256" key="1">
    <source>
        <dbReference type="SAM" id="SignalP"/>
    </source>
</evidence>
<keyword evidence="1" id="KW-0732">Signal</keyword>
<organism evidence="2 3">
    <name type="scientific">Pedobacter suwonensis</name>
    <dbReference type="NCBI Taxonomy" id="332999"/>
    <lineage>
        <taxon>Bacteria</taxon>
        <taxon>Pseudomonadati</taxon>
        <taxon>Bacteroidota</taxon>
        <taxon>Sphingobacteriia</taxon>
        <taxon>Sphingobacteriales</taxon>
        <taxon>Sphingobacteriaceae</taxon>
        <taxon>Pedobacter</taxon>
    </lineage>
</organism>
<protein>
    <submittedName>
        <fullName evidence="2">Uncharacterized protein</fullName>
    </submittedName>
</protein>
<evidence type="ECO:0000313" key="3">
    <source>
        <dbReference type="Proteomes" id="UP000198836"/>
    </source>
</evidence>
<feature type="signal peptide" evidence="1">
    <location>
        <begin position="1"/>
        <end position="20"/>
    </location>
</feature>
<dbReference type="OrthoDB" id="750073at2"/>
<dbReference type="RefSeq" id="WP_090983668.1">
    <property type="nucleotide sequence ID" value="NZ_FOJM01000008.1"/>
</dbReference>
<dbReference type="EMBL" id="FOJM01000008">
    <property type="protein sequence ID" value="SFA49702.1"/>
    <property type="molecule type" value="Genomic_DNA"/>
</dbReference>